<evidence type="ECO:0000313" key="1">
    <source>
        <dbReference type="EMBL" id="JAH20592.1"/>
    </source>
</evidence>
<dbReference type="EMBL" id="GBXM01093036">
    <property type="protein sequence ID" value="JAH15541.1"/>
    <property type="molecule type" value="Transcribed_RNA"/>
</dbReference>
<name>A0A0E9QVV6_ANGAN</name>
<reference evidence="1" key="2">
    <citation type="journal article" date="2015" name="Fish Shellfish Immunol.">
        <title>Early steps in the European eel (Anguilla anguilla)-Vibrio vulnificus interaction in the gills: Role of the RtxA13 toxin.</title>
        <authorList>
            <person name="Callol A."/>
            <person name="Pajuelo D."/>
            <person name="Ebbesson L."/>
            <person name="Teles M."/>
            <person name="MacKenzie S."/>
            <person name="Amaro C."/>
        </authorList>
    </citation>
    <scope>NUCLEOTIDE SEQUENCE</scope>
</reference>
<dbReference type="EMBL" id="GBXM01094736">
    <property type="protein sequence ID" value="JAH13841.1"/>
    <property type="molecule type" value="Transcribed_RNA"/>
</dbReference>
<protein>
    <submittedName>
        <fullName evidence="1">Uncharacterized protein</fullName>
    </submittedName>
</protein>
<dbReference type="AlphaFoldDB" id="A0A0E9QVV6"/>
<sequence>MSCWLVNPPSWAMISRRHTSTSLRSMLTTPKMSLREFRPWPLIS</sequence>
<organism evidence="1">
    <name type="scientific">Anguilla anguilla</name>
    <name type="common">European freshwater eel</name>
    <name type="synonym">Muraena anguilla</name>
    <dbReference type="NCBI Taxonomy" id="7936"/>
    <lineage>
        <taxon>Eukaryota</taxon>
        <taxon>Metazoa</taxon>
        <taxon>Chordata</taxon>
        <taxon>Craniata</taxon>
        <taxon>Vertebrata</taxon>
        <taxon>Euteleostomi</taxon>
        <taxon>Actinopterygii</taxon>
        <taxon>Neopterygii</taxon>
        <taxon>Teleostei</taxon>
        <taxon>Anguilliformes</taxon>
        <taxon>Anguillidae</taxon>
        <taxon>Anguilla</taxon>
    </lineage>
</organism>
<proteinExistence type="predicted"/>
<reference evidence="1" key="1">
    <citation type="submission" date="2014-11" db="EMBL/GenBank/DDBJ databases">
        <authorList>
            <person name="Amaro Gonzalez C."/>
        </authorList>
    </citation>
    <scope>NUCLEOTIDE SEQUENCE</scope>
</reference>
<dbReference type="EMBL" id="GBXM01087985">
    <property type="protein sequence ID" value="JAH20592.1"/>
    <property type="molecule type" value="Transcribed_RNA"/>
</dbReference>
<accession>A0A0E9QVV6</accession>